<dbReference type="EMBL" id="CFOE01001005">
    <property type="protein sequence ID" value="CFE47291.1"/>
    <property type="molecule type" value="Genomic_DNA"/>
</dbReference>
<dbReference type="EMBL" id="CSAE01001180">
    <property type="protein sequence ID" value="COX37295.1"/>
    <property type="molecule type" value="Genomic_DNA"/>
</dbReference>
<reference evidence="5 6" key="1">
    <citation type="submission" date="2015-03" db="EMBL/GenBank/DDBJ databases">
        <authorList>
            <consortium name="Pathogen Informatics"/>
        </authorList>
    </citation>
    <scope>NUCLEOTIDE SEQUENCE [LARGE SCALE GENOMIC DNA]</scope>
    <source>
        <strain evidence="3 7">G09801536</strain>
        <strain evidence="1 8">G09901357</strain>
        <strain evidence="5">K00500041</strain>
        <strain evidence="2 6">M09401471</strain>
    </source>
</reference>
<dbReference type="EMBL" id="CSAJ01000476">
    <property type="protein sequence ID" value="COW72572.1"/>
    <property type="molecule type" value="Genomic_DNA"/>
</dbReference>
<reference evidence="4" key="2">
    <citation type="submission" date="2015-03" db="EMBL/GenBank/DDBJ databases">
        <authorList>
            <person name="Murphy D."/>
        </authorList>
    </citation>
    <scope>NUCLEOTIDE SEQUENCE [LARGE SCALE GENOMIC DNA]</scope>
    <source>
        <strain evidence="4">K00500041</strain>
    </source>
</reference>
<gene>
    <name evidence="3" type="ORF">ERS007679_04507</name>
    <name evidence="1" type="ORF">ERS007681_04329</name>
    <name evidence="4" type="ORF">ERS007703_05144</name>
    <name evidence="2" type="ORF">ERS007720_03156</name>
</gene>
<evidence type="ECO:0000313" key="5">
    <source>
        <dbReference type="Proteomes" id="UP000038802"/>
    </source>
</evidence>
<name>A0A0U0SPV4_MYCTX</name>
<dbReference type="AlphaFoldDB" id="A0A0U0SPV4"/>
<evidence type="ECO:0000313" key="8">
    <source>
        <dbReference type="Proteomes" id="UP000048289"/>
    </source>
</evidence>
<dbReference type="Proteomes" id="UP000038802">
    <property type="component" value="Unassembled WGS sequence"/>
</dbReference>
<evidence type="ECO:0000313" key="2">
    <source>
        <dbReference type="EMBL" id="COW72572.1"/>
    </source>
</evidence>
<protein>
    <submittedName>
        <fullName evidence="4">Uncharacterized protein</fullName>
    </submittedName>
</protein>
<evidence type="ECO:0000313" key="4">
    <source>
        <dbReference type="EMBL" id="COX37295.1"/>
    </source>
</evidence>
<proteinExistence type="predicted"/>
<dbReference type="EMBL" id="CSAD01001194">
    <property type="protein sequence ID" value="COW95266.1"/>
    <property type="molecule type" value="Genomic_DNA"/>
</dbReference>
<organism evidence="4 5">
    <name type="scientific">Mycobacterium tuberculosis</name>
    <dbReference type="NCBI Taxonomy" id="1773"/>
    <lineage>
        <taxon>Bacteria</taxon>
        <taxon>Bacillati</taxon>
        <taxon>Actinomycetota</taxon>
        <taxon>Actinomycetes</taxon>
        <taxon>Mycobacteriales</taxon>
        <taxon>Mycobacteriaceae</taxon>
        <taxon>Mycobacterium</taxon>
        <taxon>Mycobacterium tuberculosis complex</taxon>
    </lineage>
</organism>
<accession>A0A0U0SPV4</accession>
<dbReference type="Proteomes" id="UP000044938">
    <property type="component" value="Unassembled WGS sequence"/>
</dbReference>
<sequence>MEADGVKGCGSGGYFGGHFVFDSDELCRALADIPGQCLCLGLASCLFGEGAAGSGVGDREVLFDVEARVVGILNGIDDPALGCADGSGAFTGKPTRLAQMLGYATDYL</sequence>
<evidence type="ECO:0000313" key="3">
    <source>
        <dbReference type="EMBL" id="COW95266.1"/>
    </source>
</evidence>
<evidence type="ECO:0000313" key="7">
    <source>
        <dbReference type="Proteomes" id="UP000045842"/>
    </source>
</evidence>
<evidence type="ECO:0000313" key="1">
    <source>
        <dbReference type="EMBL" id="CFE47291.1"/>
    </source>
</evidence>
<dbReference type="Proteomes" id="UP000045842">
    <property type="component" value="Unassembled WGS sequence"/>
</dbReference>
<dbReference type="Proteomes" id="UP000048289">
    <property type="component" value="Unassembled WGS sequence"/>
</dbReference>
<evidence type="ECO:0000313" key="6">
    <source>
        <dbReference type="Proteomes" id="UP000044938"/>
    </source>
</evidence>